<dbReference type="Proteomes" id="UP000602510">
    <property type="component" value="Unassembled WGS sequence"/>
</dbReference>
<dbReference type="EMBL" id="WSZM01000327">
    <property type="protein sequence ID" value="KAF4035247.1"/>
    <property type="molecule type" value="Genomic_DNA"/>
</dbReference>
<organism evidence="1 2">
    <name type="scientific">Phytophthora infestans</name>
    <name type="common">Potato late blight agent</name>
    <name type="synonym">Botrytis infestans</name>
    <dbReference type="NCBI Taxonomy" id="4787"/>
    <lineage>
        <taxon>Eukaryota</taxon>
        <taxon>Sar</taxon>
        <taxon>Stramenopiles</taxon>
        <taxon>Oomycota</taxon>
        <taxon>Peronosporomycetes</taxon>
        <taxon>Peronosporales</taxon>
        <taxon>Peronosporaceae</taxon>
        <taxon>Phytophthora</taxon>
    </lineage>
</organism>
<keyword evidence="2" id="KW-1185">Reference proteome</keyword>
<protein>
    <submittedName>
        <fullName evidence="1">Uncharacterized protein</fullName>
    </submittedName>
</protein>
<dbReference type="AlphaFoldDB" id="A0A833RXP4"/>
<accession>A0A833RXP4</accession>
<evidence type="ECO:0000313" key="1">
    <source>
        <dbReference type="EMBL" id="KAF4035247.1"/>
    </source>
</evidence>
<reference evidence="1" key="1">
    <citation type="submission" date="2020-04" db="EMBL/GenBank/DDBJ databases">
        <title>Hybrid Assembly of Korean Phytophthora infestans isolates.</title>
        <authorList>
            <person name="Prokchorchik M."/>
            <person name="Lee Y."/>
            <person name="Seo J."/>
            <person name="Cho J.-H."/>
            <person name="Park Y.-E."/>
            <person name="Jang D.-C."/>
            <person name="Im J.-S."/>
            <person name="Choi J.-G."/>
            <person name="Park H.-J."/>
            <person name="Lee G.-B."/>
            <person name="Lee Y.-G."/>
            <person name="Hong S.-Y."/>
            <person name="Cho K."/>
            <person name="Sohn K.H."/>
        </authorList>
    </citation>
    <scope>NUCLEOTIDE SEQUENCE</scope>
    <source>
        <strain evidence="1">KR_1_A1</strain>
    </source>
</reference>
<evidence type="ECO:0000313" key="2">
    <source>
        <dbReference type="Proteomes" id="UP000602510"/>
    </source>
</evidence>
<gene>
    <name evidence="1" type="ORF">GN244_ATG12749</name>
</gene>
<sequence>MAQLKHMLRLRGRMIKDKTLLLKRLKSSNVVVELAVCMKALQDLDDGPLEAPEYLPPPPILIEGSVL</sequence>
<name>A0A833RXP4_PHYIN</name>
<comment type="caution">
    <text evidence="1">The sequence shown here is derived from an EMBL/GenBank/DDBJ whole genome shotgun (WGS) entry which is preliminary data.</text>
</comment>
<proteinExistence type="predicted"/>